<protein>
    <recommendedName>
        <fullName evidence="3">CopG family transcriptional regulator</fullName>
    </recommendedName>
</protein>
<reference evidence="1 2" key="1">
    <citation type="journal article" date="2016" name="Environ. Microbiol.">
        <title>New Methyloceanibacter diversity from North Sea sediments includes methanotroph containing solely the soluble methane monooxygenase.</title>
        <authorList>
            <person name="Vekeman B."/>
            <person name="Kerckhof F.M."/>
            <person name="Cremers G."/>
            <person name="de Vos P."/>
            <person name="Vandamme P."/>
            <person name="Boon N."/>
            <person name="Op den Camp H.J."/>
            <person name="Heylen K."/>
        </authorList>
    </citation>
    <scope>NUCLEOTIDE SEQUENCE [LARGE SCALE GENOMIC DNA]</scope>
    <source>
        <strain evidence="1 2">R-67176</strain>
    </source>
</reference>
<dbReference type="STRING" id="1774970.AUC70_00010"/>
<keyword evidence="2" id="KW-1185">Reference proteome</keyword>
<dbReference type="EMBL" id="LPWE01000001">
    <property type="protein sequence ID" value="ODR97458.1"/>
    <property type="molecule type" value="Genomic_DNA"/>
</dbReference>
<proteinExistence type="predicted"/>
<dbReference type="AlphaFoldDB" id="A0A1E3VV78"/>
<gene>
    <name evidence="1" type="ORF">AUC70_00010</name>
</gene>
<organism evidence="1 2">
    <name type="scientific">Methyloceanibacter stevinii</name>
    <dbReference type="NCBI Taxonomy" id="1774970"/>
    <lineage>
        <taxon>Bacteria</taxon>
        <taxon>Pseudomonadati</taxon>
        <taxon>Pseudomonadota</taxon>
        <taxon>Alphaproteobacteria</taxon>
        <taxon>Hyphomicrobiales</taxon>
        <taxon>Hyphomicrobiaceae</taxon>
        <taxon>Methyloceanibacter</taxon>
    </lineage>
</organism>
<evidence type="ECO:0000313" key="1">
    <source>
        <dbReference type="EMBL" id="ODR97458.1"/>
    </source>
</evidence>
<sequence length="76" mass="8215">MADDPAKVKITAEISATLFETLKSLAEQRGVSANTILSQAISTENFISENEAAGSKLLIEKPNHTLTQVTRKKPSM</sequence>
<dbReference type="Proteomes" id="UP000094172">
    <property type="component" value="Unassembled WGS sequence"/>
</dbReference>
<comment type="caution">
    <text evidence="1">The sequence shown here is derived from an EMBL/GenBank/DDBJ whole genome shotgun (WGS) entry which is preliminary data.</text>
</comment>
<accession>A0A1E3VV78</accession>
<evidence type="ECO:0008006" key="3">
    <source>
        <dbReference type="Google" id="ProtNLM"/>
    </source>
</evidence>
<dbReference type="RefSeq" id="WP_069443010.1">
    <property type="nucleotide sequence ID" value="NZ_LPWE01000001.1"/>
</dbReference>
<evidence type="ECO:0000313" key="2">
    <source>
        <dbReference type="Proteomes" id="UP000094172"/>
    </source>
</evidence>
<name>A0A1E3VV78_9HYPH</name>